<keyword evidence="3" id="KW-1185">Reference proteome</keyword>
<evidence type="ECO:0000313" key="3">
    <source>
        <dbReference type="Proteomes" id="UP000215506"/>
    </source>
</evidence>
<name>A0A231HCW2_9NOCA</name>
<protein>
    <submittedName>
        <fullName evidence="2">Uncharacterized protein</fullName>
    </submittedName>
</protein>
<feature type="region of interest" description="Disordered" evidence="1">
    <location>
        <begin position="187"/>
        <end position="256"/>
    </location>
</feature>
<proteinExistence type="predicted"/>
<comment type="caution">
    <text evidence="2">The sequence shown here is derived from an EMBL/GenBank/DDBJ whole genome shotgun (WGS) entry which is preliminary data.</text>
</comment>
<feature type="compositionally biased region" description="Basic and acidic residues" evidence="1">
    <location>
        <begin position="226"/>
        <end position="236"/>
    </location>
</feature>
<organism evidence="2 3">
    <name type="scientific">Nocardia cerradoensis</name>
    <dbReference type="NCBI Taxonomy" id="85688"/>
    <lineage>
        <taxon>Bacteria</taxon>
        <taxon>Bacillati</taxon>
        <taxon>Actinomycetota</taxon>
        <taxon>Actinomycetes</taxon>
        <taxon>Mycobacteriales</taxon>
        <taxon>Nocardiaceae</taxon>
        <taxon>Nocardia</taxon>
    </lineage>
</organism>
<gene>
    <name evidence="2" type="ORF">B7C42_01610</name>
</gene>
<reference evidence="2 3" key="1">
    <citation type="submission" date="2017-07" db="EMBL/GenBank/DDBJ databases">
        <title>First draft Genome Sequence of Nocardia cerradoensis isolated from human infection.</title>
        <authorList>
            <person name="Carrasco G."/>
        </authorList>
    </citation>
    <scope>NUCLEOTIDE SEQUENCE [LARGE SCALE GENOMIC DNA]</scope>
    <source>
        <strain evidence="2 3">CNM20130759</strain>
    </source>
</reference>
<accession>A0A231HCW2</accession>
<dbReference type="EMBL" id="NGAF01000002">
    <property type="protein sequence ID" value="OXR46636.1"/>
    <property type="molecule type" value="Genomic_DNA"/>
</dbReference>
<evidence type="ECO:0000313" key="2">
    <source>
        <dbReference type="EMBL" id="OXR46636.1"/>
    </source>
</evidence>
<dbReference type="Proteomes" id="UP000215506">
    <property type="component" value="Unassembled WGS sequence"/>
</dbReference>
<sequence length="416" mass="45713">MATAPRDHGRVLCKIWRDKDFRALPRTAQTLYMQLLSQDNVNNAGVLPLMTSKWVKGCDELTPEELLRDLAVLIDASFVVVDTDAEEVLIRSFIRNDGGMKHPYIFKNALRCAQAVESEKLRRVLASELRRTRRAEALRVADVLDPPEPVSVPEPMPSESVPNDIEIPSEWHSEPIALEQHSNGIANPSESGMAFESHSNHYGVGEGEGVGETPVVGHLGGVARAGARDAHTREENPTPQTTPNDIPSSPFCERHPNGTPDPCGACQSARKRYEATAPERAEAEAAQRRVEAQAKSEAAQRAAEDRARAIAACGICDDDGQIIEPGQPPSLCDHRPAPRNRPGLREQFEALKRDQRAAAIAGCELCDEHGARIPPRELRDADPPAVDCDHTPAMPEAWRAIRDRLLNLTEETETHV</sequence>
<dbReference type="AlphaFoldDB" id="A0A231HCW2"/>
<feature type="compositionally biased region" description="Polar residues" evidence="1">
    <location>
        <begin position="237"/>
        <end position="247"/>
    </location>
</feature>
<evidence type="ECO:0000256" key="1">
    <source>
        <dbReference type="SAM" id="MobiDB-lite"/>
    </source>
</evidence>
<dbReference type="RefSeq" id="WP_143859916.1">
    <property type="nucleotide sequence ID" value="NZ_NGAF01000002.1"/>
</dbReference>